<dbReference type="Proteomes" id="UP001186974">
    <property type="component" value="Unassembled WGS sequence"/>
</dbReference>
<proteinExistence type="predicted"/>
<protein>
    <submittedName>
        <fullName evidence="1">Uncharacterized protein</fullName>
    </submittedName>
</protein>
<evidence type="ECO:0000313" key="2">
    <source>
        <dbReference type="Proteomes" id="UP001186974"/>
    </source>
</evidence>
<sequence>MESEQQHAKQTRNNTTAEDSPTPAKFDPQTLSQQDANSNFPDELWQSILQTPCTFFPEHFDAVMLNLIKNPNLTSSYVFRAEIYYDSLTQTDSTLLKGLKAEYRPRTLEDGWKDKGWQLQRTFVRRMIPRNPQLDKSLVQTCRLLRHVSSDCVEGNVVLMIPHVDKADDMPWYHPTAHSVAIMMHSWPPGTPTPNTHSQHGSLSVHYKLFDGTQLDTRLERTALHLLRTIHKHGQGRLAGYQKRVHHDLLVPQAQFQDTYTRLKATYAKSLIGGWVEQTDPGKHVFEDLGIAAFLIELWRDMYGGGGDEEGNERRAFPGFVDIGCGNGVLVHVLRTEGYEGWGFDARRRKTWQTFPENTRSKLKEKLLIPQPFASSQEKDTETMNGCATGLNGLHSSESPSSTTTTTTTTTAKAATMANGETDLTSHNGIFPPDTFIISNH</sequence>
<organism evidence="1 2">
    <name type="scientific">Coniosporium uncinatum</name>
    <dbReference type="NCBI Taxonomy" id="93489"/>
    <lineage>
        <taxon>Eukaryota</taxon>
        <taxon>Fungi</taxon>
        <taxon>Dikarya</taxon>
        <taxon>Ascomycota</taxon>
        <taxon>Pezizomycotina</taxon>
        <taxon>Dothideomycetes</taxon>
        <taxon>Dothideomycetes incertae sedis</taxon>
        <taxon>Coniosporium</taxon>
    </lineage>
</organism>
<comment type="caution">
    <text evidence="1">The sequence shown here is derived from an EMBL/GenBank/DDBJ whole genome shotgun (WGS) entry which is preliminary data.</text>
</comment>
<keyword evidence="2" id="KW-1185">Reference proteome</keyword>
<feature type="non-terminal residue" evidence="1">
    <location>
        <position position="441"/>
    </location>
</feature>
<gene>
    <name evidence="1" type="ORF">LTS18_004510</name>
</gene>
<evidence type="ECO:0000313" key="1">
    <source>
        <dbReference type="EMBL" id="KAK3062256.1"/>
    </source>
</evidence>
<dbReference type="EMBL" id="JAWDJW010007388">
    <property type="protein sequence ID" value="KAK3062256.1"/>
    <property type="molecule type" value="Genomic_DNA"/>
</dbReference>
<reference evidence="1" key="1">
    <citation type="submission" date="2024-09" db="EMBL/GenBank/DDBJ databases">
        <title>Black Yeasts Isolated from many extreme environments.</title>
        <authorList>
            <person name="Coleine C."/>
            <person name="Stajich J.E."/>
            <person name="Selbmann L."/>
        </authorList>
    </citation>
    <scope>NUCLEOTIDE SEQUENCE</scope>
    <source>
        <strain evidence="1">CCFEE 5737</strain>
    </source>
</reference>
<name>A0ACC3D5Q1_9PEZI</name>
<accession>A0ACC3D5Q1</accession>